<proteinExistence type="inferred from homology"/>
<feature type="transmembrane region" description="Helical" evidence="8">
    <location>
        <begin position="31"/>
        <end position="49"/>
    </location>
</feature>
<evidence type="ECO:0000313" key="9">
    <source>
        <dbReference type="EMBL" id="QDV22493.1"/>
    </source>
</evidence>
<keyword evidence="5 8" id="KW-0812">Transmembrane</keyword>
<evidence type="ECO:0000256" key="5">
    <source>
        <dbReference type="ARBA" id="ARBA00022692"/>
    </source>
</evidence>
<dbReference type="AlphaFoldDB" id="A0A518G1L8"/>
<keyword evidence="3 8" id="KW-0813">Transport</keyword>
<evidence type="ECO:0000256" key="7">
    <source>
        <dbReference type="ARBA" id="ARBA00023136"/>
    </source>
</evidence>
<sequence>MSPTLLAILALTPILTVGVFLVGFRWPASRAMPLCYITVCVLALAIWDLPGVQVAAASTKGFVIACSLLFIVFGAVLLLNTLEQCGAMAQIRRNFLSISPDRRIQAIIIAWLFGSFIEGAAGFGTPAALAVPLMVGLRFPPLAAVFAGMVIQSTPVSFGAAGTPILIGINTGLSGAGGDVVREYATQLGFAQGAEGWSDFLHFIGIRVALIHAVLGTLIPLLMVTLMTKFFGPSRSFRDGLAVAPFALFAAFSMTIPYLLTAIFLGPEFPSILGGLIGLAIVVFASSRGFLMPSAEKIWDFAPEDQWDASWTGTVIPHSDAQSDRPIGTFSAWMPYLMVAAILVATRVIPALKAFTVNTLSFTVPFAFDAGNPESGFFGTSLYQTVQPLYLPGMVFLLVSLIAFAYFKTFNGFTSGGYAKAWVSSARTMYRASPALLFAVAMVQVFINSGGGSHGYPDMPIALAEGAARLMGSAWPALAPMIGGLGAAVAGSNTVSNMMFSLFQFDVGVRIGMDPVWIVALQAIGGAAGNTICVHNVVAASAVVGLTGQEGAVIRKTCVVFFYYALTPGIVFWLFSDLLL</sequence>
<dbReference type="OrthoDB" id="9761056at2"/>
<evidence type="ECO:0000256" key="2">
    <source>
        <dbReference type="ARBA" id="ARBA00010100"/>
    </source>
</evidence>
<keyword evidence="7 8" id="KW-0472">Membrane</keyword>
<dbReference type="EMBL" id="CP036298">
    <property type="protein sequence ID" value="QDV22493.1"/>
    <property type="molecule type" value="Genomic_DNA"/>
</dbReference>
<keyword evidence="10" id="KW-1185">Reference proteome</keyword>
<feature type="transmembrane region" description="Helical" evidence="8">
    <location>
        <begin position="240"/>
        <end position="265"/>
    </location>
</feature>
<evidence type="ECO:0000256" key="3">
    <source>
        <dbReference type="ARBA" id="ARBA00022448"/>
    </source>
</evidence>
<comment type="similarity">
    <text evidence="2 8">Belongs to the lactate permease family.</text>
</comment>
<feature type="transmembrane region" description="Helical" evidence="8">
    <location>
        <begin position="333"/>
        <end position="352"/>
    </location>
</feature>
<organism evidence="9 10">
    <name type="scientific">Aureliella helgolandensis</name>
    <dbReference type="NCBI Taxonomy" id="2527968"/>
    <lineage>
        <taxon>Bacteria</taxon>
        <taxon>Pseudomonadati</taxon>
        <taxon>Planctomycetota</taxon>
        <taxon>Planctomycetia</taxon>
        <taxon>Pirellulales</taxon>
        <taxon>Pirellulaceae</taxon>
        <taxon>Aureliella</taxon>
    </lineage>
</organism>
<feature type="transmembrane region" description="Helical" evidence="8">
    <location>
        <begin position="558"/>
        <end position="575"/>
    </location>
</feature>
<dbReference type="PANTHER" id="PTHR30003:SF0">
    <property type="entry name" value="GLYCOLATE PERMEASE GLCA-RELATED"/>
    <property type="match status" value="1"/>
</dbReference>
<name>A0A518G1L8_9BACT</name>
<dbReference type="GO" id="GO:0005886">
    <property type="term" value="C:plasma membrane"/>
    <property type="evidence" value="ECO:0007669"/>
    <property type="project" value="UniProtKB-SubCell"/>
</dbReference>
<evidence type="ECO:0000256" key="6">
    <source>
        <dbReference type="ARBA" id="ARBA00022989"/>
    </source>
</evidence>
<dbReference type="KEGG" id="ahel:Q31a_07790"/>
<evidence type="ECO:0000256" key="8">
    <source>
        <dbReference type="RuleBase" id="RU365092"/>
    </source>
</evidence>
<comment type="subcellular location">
    <subcellularLocation>
        <location evidence="1 8">Cell membrane</location>
        <topology evidence="1 8">Multi-pass membrane protein</topology>
    </subcellularLocation>
</comment>
<dbReference type="RefSeq" id="WP_145074107.1">
    <property type="nucleotide sequence ID" value="NZ_CP036298.1"/>
</dbReference>
<accession>A0A518G1L8</accession>
<dbReference type="Proteomes" id="UP000318017">
    <property type="component" value="Chromosome"/>
</dbReference>
<reference evidence="9 10" key="1">
    <citation type="submission" date="2019-02" db="EMBL/GenBank/DDBJ databases">
        <title>Deep-cultivation of Planctomycetes and their phenomic and genomic characterization uncovers novel biology.</title>
        <authorList>
            <person name="Wiegand S."/>
            <person name="Jogler M."/>
            <person name="Boedeker C."/>
            <person name="Pinto D."/>
            <person name="Vollmers J."/>
            <person name="Rivas-Marin E."/>
            <person name="Kohn T."/>
            <person name="Peeters S.H."/>
            <person name="Heuer A."/>
            <person name="Rast P."/>
            <person name="Oberbeckmann S."/>
            <person name="Bunk B."/>
            <person name="Jeske O."/>
            <person name="Meyerdierks A."/>
            <person name="Storesund J.E."/>
            <person name="Kallscheuer N."/>
            <person name="Luecker S."/>
            <person name="Lage O.M."/>
            <person name="Pohl T."/>
            <person name="Merkel B.J."/>
            <person name="Hornburger P."/>
            <person name="Mueller R.-W."/>
            <person name="Bruemmer F."/>
            <person name="Labrenz M."/>
            <person name="Spormann A.M."/>
            <person name="Op den Camp H."/>
            <person name="Overmann J."/>
            <person name="Amann R."/>
            <person name="Jetten M.S.M."/>
            <person name="Mascher T."/>
            <person name="Medema M.H."/>
            <person name="Devos D.P."/>
            <person name="Kaster A.-K."/>
            <person name="Ovreas L."/>
            <person name="Rohde M."/>
            <person name="Galperin M.Y."/>
            <person name="Jogler C."/>
        </authorList>
    </citation>
    <scope>NUCLEOTIDE SEQUENCE [LARGE SCALE GENOMIC DNA]</scope>
    <source>
        <strain evidence="9 10">Q31a</strain>
    </source>
</reference>
<evidence type="ECO:0000256" key="1">
    <source>
        <dbReference type="ARBA" id="ARBA00004651"/>
    </source>
</evidence>
<evidence type="ECO:0000313" key="10">
    <source>
        <dbReference type="Proteomes" id="UP000318017"/>
    </source>
</evidence>
<keyword evidence="4 8" id="KW-1003">Cell membrane</keyword>
<feature type="transmembrane region" description="Helical" evidence="8">
    <location>
        <begin position="61"/>
        <end position="82"/>
    </location>
</feature>
<feature type="transmembrane region" description="Helical" evidence="8">
    <location>
        <begin position="6"/>
        <end position="24"/>
    </location>
</feature>
<feature type="transmembrane region" description="Helical" evidence="8">
    <location>
        <begin position="200"/>
        <end position="228"/>
    </location>
</feature>
<comment type="function">
    <text evidence="8">Uptake of L-lactate across the membrane. Can also transport D-lactate and glycolate.</text>
</comment>
<dbReference type="GO" id="GO:0015295">
    <property type="term" value="F:solute:proton symporter activity"/>
    <property type="evidence" value="ECO:0007669"/>
    <property type="project" value="TreeGrafter"/>
</dbReference>
<feature type="transmembrane region" description="Helical" evidence="8">
    <location>
        <begin position="103"/>
        <end position="123"/>
    </location>
</feature>
<keyword evidence="6 8" id="KW-1133">Transmembrane helix</keyword>
<dbReference type="Pfam" id="PF02652">
    <property type="entry name" value="Lactate_perm"/>
    <property type="match status" value="1"/>
</dbReference>
<feature type="transmembrane region" description="Helical" evidence="8">
    <location>
        <begin position="389"/>
        <end position="407"/>
    </location>
</feature>
<protein>
    <recommendedName>
        <fullName evidence="8">L-lactate permease</fullName>
    </recommendedName>
</protein>
<feature type="transmembrane region" description="Helical" evidence="8">
    <location>
        <begin position="271"/>
        <end position="291"/>
    </location>
</feature>
<dbReference type="InterPro" id="IPR003804">
    <property type="entry name" value="Lactate_perm"/>
</dbReference>
<dbReference type="GO" id="GO:0015129">
    <property type="term" value="F:lactate transmembrane transporter activity"/>
    <property type="evidence" value="ECO:0007669"/>
    <property type="project" value="UniProtKB-UniRule"/>
</dbReference>
<gene>
    <name evidence="9" type="primary">lutP</name>
    <name evidence="9" type="ORF">Q31a_07790</name>
</gene>
<evidence type="ECO:0000256" key="4">
    <source>
        <dbReference type="ARBA" id="ARBA00022475"/>
    </source>
</evidence>
<dbReference type="PANTHER" id="PTHR30003">
    <property type="entry name" value="L-LACTATE PERMEASE"/>
    <property type="match status" value="1"/>
</dbReference>
<feature type="transmembrane region" description="Helical" evidence="8">
    <location>
        <begin position="428"/>
        <end position="447"/>
    </location>
</feature>